<evidence type="ECO:0000256" key="1">
    <source>
        <dbReference type="SAM" id="MobiDB-lite"/>
    </source>
</evidence>
<gene>
    <name evidence="2" type="ORF">RFULGI_LOCUS6822</name>
</gene>
<dbReference type="AlphaFoldDB" id="A0A9N9CPX8"/>
<feature type="region of interest" description="Disordered" evidence="1">
    <location>
        <begin position="1"/>
        <end position="45"/>
    </location>
</feature>
<name>A0A9N9CPX8_9GLOM</name>
<reference evidence="2" key="1">
    <citation type="submission" date="2021-06" db="EMBL/GenBank/DDBJ databases">
        <authorList>
            <person name="Kallberg Y."/>
            <person name="Tangrot J."/>
            <person name="Rosling A."/>
        </authorList>
    </citation>
    <scope>NUCLEOTIDE SEQUENCE</scope>
    <source>
        <strain evidence="2">IN212</strain>
    </source>
</reference>
<dbReference type="OrthoDB" id="2422867at2759"/>
<comment type="caution">
    <text evidence="2">The sequence shown here is derived from an EMBL/GenBank/DDBJ whole genome shotgun (WGS) entry which is preliminary data.</text>
</comment>
<proteinExistence type="predicted"/>
<evidence type="ECO:0000313" key="2">
    <source>
        <dbReference type="EMBL" id="CAG8606871.1"/>
    </source>
</evidence>
<organism evidence="2 3">
    <name type="scientific">Racocetra fulgida</name>
    <dbReference type="NCBI Taxonomy" id="60492"/>
    <lineage>
        <taxon>Eukaryota</taxon>
        <taxon>Fungi</taxon>
        <taxon>Fungi incertae sedis</taxon>
        <taxon>Mucoromycota</taxon>
        <taxon>Glomeromycotina</taxon>
        <taxon>Glomeromycetes</taxon>
        <taxon>Diversisporales</taxon>
        <taxon>Gigasporaceae</taxon>
        <taxon>Racocetra</taxon>
    </lineage>
</organism>
<sequence>DSENLSQFGSDEDDQLSFNMKDEIESNKEDNEDKTESNKENKEKFETKYKNYNILHNYPKAKDARVFPEHRRLTRVAKCTAVQMLKAGAKPSTIYEAIRDDNGEPIATRRDILNLGSQIYISEENSSIEDDESQRKMGAYSAMKHTIEISESLTKSFNSLDRWLYLHYEELLLQLENESTNINPLLTGDDKNLLKKLNDILSVSETKLSEIKITEKITEKGHPSRTKWLPIAVE</sequence>
<keyword evidence="3" id="KW-1185">Reference proteome</keyword>
<dbReference type="Proteomes" id="UP000789396">
    <property type="component" value="Unassembled WGS sequence"/>
</dbReference>
<protein>
    <submittedName>
        <fullName evidence="2">13120_t:CDS:1</fullName>
    </submittedName>
</protein>
<evidence type="ECO:0000313" key="3">
    <source>
        <dbReference type="Proteomes" id="UP000789396"/>
    </source>
</evidence>
<feature type="compositionally biased region" description="Basic and acidic residues" evidence="1">
    <location>
        <begin position="20"/>
        <end position="45"/>
    </location>
</feature>
<dbReference type="EMBL" id="CAJVPZ010009246">
    <property type="protein sequence ID" value="CAG8606871.1"/>
    <property type="molecule type" value="Genomic_DNA"/>
</dbReference>
<accession>A0A9N9CPX8</accession>
<feature type="non-terminal residue" evidence="2">
    <location>
        <position position="1"/>
    </location>
</feature>